<evidence type="ECO:0000256" key="7">
    <source>
        <dbReference type="ARBA" id="ARBA00023204"/>
    </source>
</evidence>
<evidence type="ECO:0000313" key="12">
    <source>
        <dbReference type="EMBL" id="GLQ24781.1"/>
    </source>
</evidence>
<dbReference type="InterPro" id="IPR011545">
    <property type="entry name" value="DEAD/DEAH_box_helicase_dom"/>
</dbReference>
<dbReference type="InterPro" id="IPR014001">
    <property type="entry name" value="Helicase_ATP-bd"/>
</dbReference>
<keyword evidence="3" id="KW-0378">Hydrolase</keyword>
<evidence type="ECO:0000256" key="2">
    <source>
        <dbReference type="ARBA" id="ARBA00022763"/>
    </source>
</evidence>
<keyword evidence="1" id="KW-0547">Nucleotide-binding</keyword>
<dbReference type="InterPro" id="IPR017170">
    <property type="entry name" value="Lhr-like"/>
</dbReference>
<dbReference type="Proteomes" id="UP001161391">
    <property type="component" value="Unassembled WGS sequence"/>
</dbReference>
<dbReference type="InterPro" id="IPR052511">
    <property type="entry name" value="ATP-dep_Helicase"/>
</dbReference>
<keyword evidence="12" id="KW-0436">Ligase</keyword>
<dbReference type="NCBIfam" id="TIGR04121">
    <property type="entry name" value="DEXH_lig_assoc"/>
    <property type="match status" value="1"/>
</dbReference>
<dbReference type="GO" id="GO:0016874">
    <property type="term" value="F:ligase activity"/>
    <property type="evidence" value="ECO:0007669"/>
    <property type="project" value="UniProtKB-KW"/>
</dbReference>
<dbReference type="SMART" id="SM00487">
    <property type="entry name" value="DEXDc"/>
    <property type="match status" value="1"/>
</dbReference>
<dbReference type="Pfam" id="PF19306">
    <property type="entry name" value="WHD_Lhr"/>
    <property type="match status" value="1"/>
</dbReference>
<evidence type="ECO:0000256" key="3">
    <source>
        <dbReference type="ARBA" id="ARBA00022801"/>
    </source>
</evidence>
<dbReference type="PANTHER" id="PTHR47962:SF3">
    <property type="entry name" value="LARGE ATP-DEPENDENT HELICASE-RELATED PROTEIN"/>
    <property type="match status" value="1"/>
</dbReference>
<dbReference type="PROSITE" id="PS51194">
    <property type="entry name" value="HELICASE_CTER"/>
    <property type="match status" value="1"/>
</dbReference>
<evidence type="ECO:0000313" key="13">
    <source>
        <dbReference type="Proteomes" id="UP001161391"/>
    </source>
</evidence>
<dbReference type="InterPro" id="IPR013701">
    <property type="entry name" value="Lhr-like_DEAD/DEAH_assoc"/>
</dbReference>
<comment type="caution">
    <text evidence="12">The sequence shown here is derived from an EMBL/GenBank/DDBJ whole genome shotgun (WGS) entry which is preliminary data.</text>
</comment>
<accession>A0ABQ5VB94</accession>
<evidence type="ECO:0000256" key="5">
    <source>
        <dbReference type="ARBA" id="ARBA00022840"/>
    </source>
</evidence>
<reference evidence="12" key="2">
    <citation type="submission" date="2023-01" db="EMBL/GenBank/DDBJ databases">
        <title>Draft genome sequence of Algimonas ampicilliniresistens strain NBRC 108219.</title>
        <authorList>
            <person name="Sun Q."/>
            <person name="Mori K."/>
        </authorList>
    </citation>
    <scope>NUCLEOTIDE SEQUENCE</scope>
    <source>
        <strain evidence="12">NBRC 108219</strain>
    </source>
</reference>
<dbReference type="PIRSF" id="PIRSF037307">
    <property type="entry name" value="Lhr-like_helic_prd"/>
    <property type="match status" value="1"/>
</dbReference>
<dbReference type="EMBL" id="BSNK01000002">
    <property type="protein sequence ID" value="GLQ24781.1"/>
    <property type="molecule type" value="Genomic_DNA"/>
</dbReference>
<keyword evidence="6" id="KW-0238">DNA-binding</keyword>
<keyword evidence="4" id="KW-0347">Helicase</keyword>
<keyword evidence="13" id="KW-1185">Reference proteome</keyword>
<evidence type="ECO:0000256" key="9">
    <source>
        <dbReference type="ARBA" id="ARBA00093467"/>
    </source>
</evidence>
<dbReference type="InterPro" id="IPR027417">
    <property type="entry name" value="P-loop_NTPase"/>
</dbReference>
<keyword evidence="2" id="KW-0227">DNA damage</keyword>
<dbReference type="Pfam" id="PF00271">
    <property type="entry name" value="Helicase_C"/>
    <property type="match status" value="1"/>
</dbReference>
<dbReference type="Pfam" id="PF08494">
    <property type="entry name" value="DEAD_assoc"/>
    <property type="match status" value="1"/>
</dbReference>
<proteinExistence type="inferred from homology"/>
<dbReference type="PANTHER" id="PTHR47962">
    <property type="entry name" value="ATP-DEPENDENT HELICASE LHR-RELATED-RELATED"/>
    <property type="match status" value="1"/>
</dbReference>
<dbReference type="Pfam" id="PF00270">
    <property type="entry name" value="DEAD"/>
    <property type="match status" value="1"/>
</dbReference>
<evidence type="ECO:0000256" key="1">
    <source>
        <dbReference type="ARBA" id="ARBA00022741"/>
    </source>
</evidence>
<sequence>MTMIEVPAKIEHWFTDQNWRIRDYQRSMVEAFERRQNTLLIAPTGGGKTLAGFLPSLIDLSDKPDGAPASLHTLYISPLRALTNDIERNLNRPVDDLNLPIKIGVRTGDTKSYQRTKQRKTPPDILLTTPESLMLLLSYPDAEHYFSNLKTVIIDELHSFATNKRGDFTSLALSRLKTLAPGHIRFGLSATIADADSAAKWLGPTGSPAHVLEVKGDAAPRIQIMDPETRYPLGGHNSRFAVKEIYKAIKTANSTIVFVNTRAQTELLFQQLWQINDDHLPIGLYHGSLSRERRQRTEAMIASGKIRAVVSTSALEMGIDWGDVDLILQVGAPKGVSRLLQRIGRSNHRMDEPSEALMVPCNPLEAVECAVAIKAIDAGQRDGEDYTDGAMDVAVQYIVNRACAGKFKKRQTLNEIRSAWPYRNLAKSDFDLLVRFAEDGGYALRSYDRFSRLNSTSRGYEISTPQQARRHRMNIGTIVEYAKLKVRRFPNMKSKRGRNIGDIEERFVMGLAPGDTFLFGGEVLRYHGVRDMALEASPAPKRTPPKVPAYAGGMMPLSTFLADGVRTLLADSQNWNTLPEQIQNWLTLQAQFSDLPQEAGVLIESFFDRGVNVIVVHSFEGRKVNMALGLLMTRRMETLGFKPLTYSITDYALTITSMEPVEDVESLLSEDVLSEEYEMWVVEAPMVKRSFRKIATIAGLTEQRLPGAKRTMKQVTFSTDLIYDVLLKYDPDHILLRIAREEAERDLLDIPRLRNWLADVQGRVTHKALPHASPLSIPAMMQLGKETVIGDAKIAILERASHDSQAAMRLNKVQEFINDRETNS</sequence>
<evidence type="ECO:0000256" key="4">
    <source>
        <dbReference type="ARBA" id="ARBA00022806"/>
    </source>
</evidence>
<keyword evidence="5" id="KW-0067">ATP-binding</keyword>
<feature type="domain" description="Helicase C-terminal" evidence="11">
    <location>
        <begin position="241"/>
        <end position="394"/>
    </location>
</feature>
<dbReference type="InterPro" id="IPR001650">
    <property type="entry name" value="Helicase_C-like"/>
</dbReference>
<evidence type="ECO:0000259" key="10">
    <source>
        <dbReference type="PROSITE" id="PS51192"/>
    </source>
</evidence>
<protein>
    <submittedName>
        <fullName evidence="12">DNA ligase-associated DEXH box helicase</fullName>
    </submittedName>
</protein>
<dbReference type="InterPro" id="IPR026362">
    <property type="entry name" value="DEXH_lig_assoc"/>
</dbReference>
<dbReference type="SMART" id="SM00490">
    <property type="entry name" value="HELICc"/>
    <property type="match status" value="1"/>
</dbReference>
<name>A0ABQ5VB94_9PROT</name>
<comment type="similarity">
    <text evidence="9">Belongs to the Lhr helicase family. Lhr-Core subfamily.</text>
</comment>
<feature type="domain" description="Helicase ATP-binding" evidence="10">
    <location>
        <begin position="29"/>
        <end position="203"/>
    </location>
</feature>
<dbReference type="CDD" id="cd17922">
    <property type="entry name" value="DEXHc_LHR-like"/>
    <property type="match status" value="1"/>
</dbReference>
<dbReference type="InterPro" id="IPR045628">
    <property type="entry name" value="Lhr_WH_dom"/>
</dbReference>
<dbReference type="SUPFAM" id="SSF52540">
    <property type="entry name" value="P-loop containing nucleoside triphosphate hydrolases"/>
    <property type="match status" value="1"/>
</dbReference>
<evidence type="ECO:0000256" key="6">
    <source>
        <dbReference type="ARBA" id="ARBA00023125"/>
    </source>
</evidence>
<dbReference type="RefSeq" id="WP_284391604.1">
    <property type="nucleotide sequence ID" value="NZ_BSNK01000002.1"/>
</dbReference>
<keyword evidence="7" id="KW-0234">DNA repair</keyword>
<reference evidence="12" key="1">
    <citation type="journal article" date="2014" name="Int. J. Syst. Evol. Microbiol.">
        <title>Complete genome of a new Firmicutes species belonging to the dominant human colonic microbiota ('Ruminococcus bicirculans') reveals two chromosomes and a selective capacity to utilize plant glucans.</title>
        <authorList>
            <consortium name="NISC Comparative Sequencing Program"/>
            <person name="Wegmann U."/>
            <person name="Louis P."/>
            <person name="Goesmann A."/>
            <person name="Henrissat B."/>
            <person name="Duncan S.H."/>
            <person name="Flint H.J."/>
        </authorList>
    </citation>
    <scope>NUCLEOTIDE SEQUENCE</scope>
    <source>
        <strain evidence="12">NBRC 108219</strain>
    </source>
</reference>
<evidence type="ECO:0000259" key="11">
    <source>
        <dbReference type="PROSITE" id="PS51194"/>
    </source>
</evidence>
<gene>
    <name evidence="12" type="ORF">GCM10007853_26550</name>
</gene>
<dbReference type="PROSITE" id="PS51192">
    <property type="entry name" value="HELICASE_ATP_BIND_1"/>
    <property type="match status" value="1"/>
</dbReference>
<organism evidence="12 13">
    <name type="scientific">Algimonas ampicilliniresistens</name>
    <dbReference type="NCBI Taxonomy" id="1298735"/>
    <lineage>
        <taxon>Bacteria</taxon>
        <taxon>Pseudomonadati</taxon>
        <taxon>Pseudomonadota</taxon>
        <taxon>Alphaproteobacteria</taxon>
        <taxon>Maricaulales</taxon>
        <taxon>Robiginitomaculaceae</taxon>
        <taxon>Algimonas</taxon>
    </lineage>
</organism>
<keyword evidence="8" id="KW-0413">Isomerase</keyword>
<evidence type="ECO:0000256" key="8">
    <source>
        <dbReference type="ARBA" id="ARBA00023235"/>
    </source>
</evidence>
<dbReference type="Gene3D" id="3.40.50.300">
    <property type="entry name" value="P-loop containing nucleotide triphosphate hydrolases"/>
    <property type="match status" value="2"/>
</dbReference>